<dbReference type="RefSeq" id="WP_282539394.1">
    <property type="nucleotide sequence ID" value="NZ_JASCIS010000057.1"/>
</dbReference>
<protein>
    <submittedName>
        <fullName evidence="1">Uncharacterized protein</fullName>
    </submittedName>
</protein>
<dbReference type="EMBL" id="JASCIS010000057">
    <property type="protein sequence ID" value="MDI3423555.1"/>
    <property type="molecule type" value="Genomic_DNA"/>
</dbReference>
<keyword evidence="2" id="KW-1185">Reference proteome</keyword>
<comment type="caution">
    <text evidence="1">The sequence shown here is derived from an EMBL/GenBank/DDBJ whole genome shotgun (WGS) entry which is preliminary data.</text>
</comment>
<gene>
    <name evidence="1" type="ORF">QIT00_34275</name>
</gene>
<reference evidence="1 2" key="1">
    <citation type="submission" date="2023-05" db="EMBL/GenBank/DDBJ databases">
        <title>Draft genome sequence of Streptomyces sp. B-S-A12 isolated from a cave soil in Thailand.</title>
        <authorList>
            <person name="Chamroensaksri N."/>
            <person name="Muangham S."/>
        </authorList>
    </citation>
    <scope>NUCLEOTIDE SEQUENCE [LARGE SCALE GENOMIC DNA]</scope>
    <source>
        <strain evidence="1 2">B-S-A12</strain>
    </source>
</reference>
<accession>A0ABT6T6Q9</accession>
<evidence type="ECO:0000313" key="2">
    <source>
        <dbReference type="Proteomes" id="UP001237105"/>
    </source>
</evidence>
<sequence length="148" mass="17006">MDPAAYPEVKSWIEEHSGSLDSVDFLTRNASLGTWLAIYHVIWPDFVEVEGCVLWRRSYEVSNFREWFRRFEGDVPAVEATLNRLILGDIIENDDLPEDRAVLMELAEMTAKSWGIALRESFPSKSFEVGCANTEDGPVVWFHSVHRE</sequence>
<name>A0ABT6T6Q9_9ACTN</name>
<proteinExistence type="predicted"/>
<evidence type="ECO:0000313" key="1">
    <source>
        <dbReference type="EMBL" id="MDI3423555.1"/>
    </source>
</evidence>
<organism evidence="1 2">
    <name type="scientific">Streptomyces luteolus</name>
    <dbReference type="NCBI Taxonomy" id="3043615"/>
    <lineage>
        <taxon>Bacteria</taxon>
        <taxon>Bacillati</taxon>
        <taxon>Actinomycetota</taxon>
        <taxon>Actinomycetes</taxon>
        <taxon>Kitasatosporales</taxon>
        <taxon>Streptomycetaceae</taxon>
        <taxon>Streptomyces</taxon>
    </lineage>
</organism>
<dbReference type="Proteomes" id="UP001237105">
    <property type="component" value="Unassembled WGS sequence"/>
</dbReference>